<evidence type="ECO:0000256" key="1">
    <source>
        <dbReference type="SAM" id="MobiDB-lite"/>
    </source>
</evidence>
<name>A0ABQ3WJX9_9ACTN</name>
<sequence>MRHGTAHDSRPRPDLWFDRGDNRPAGNPGGDFATGHYKGQRRRRVRDRIAYTGRFGSSRTPDALLCRQWSAA</sequence>
<organism evidence="2">
    <name type="scientific">Actinoplanes campanulatus</name>
    <dbReference type="NCBI Taxonomy" id="113559"/>
    <lineage>
        <taxon>Bacteria</taxon>
        <taxon>Bacillati</taxon>
        <taxon>Actinomycetota</taxon>
        <taxon>Actinomycetes</taxon>
        <taxon>Micromonosporales</taxon>
        <taxon>Micromonosporaceae</taxon>
        <taxon>Actinoplanes</taxon>
    </lineage>
</organism>
<comment type="caution">
    <text evidence="2">The sequence shown here is derived from an EMBL/GenBank/DDBJ whole genome shotgun (WGS) entry which is preliminary data.</text>
</comment>
<evidence type="ECO:0000313" key="2">
    <source>
        <dbReference type="EMBL" id="GID46554.1"/>
    </source>
</evidence>
<gene>
    <name evidence="2" type="ORF">Aca07nite_38290</name>
</gene>
<reference evidence="2" key="1">
    <citation type="submission" date="2021-01" db="EMBL/GenBank/DDBJ databases">
        <title>Whole genome shotgun sequence of Actinoplanes capillaceus NBRC 16408.</title>
        <authorList>
            <person name="Komaki H."/>
            <person name="Tamura T."/>
        </authorList>
    </citation>
    <scope>NUCLEOTIDE SEQUENCE [LARGE SCALE GENOMIC DNA]</scope>
    <source>
        <strain evidence="2">NBRC 16408</strain>
    </source>
</reference>
<feature type="region of interest" description="Disordered" evidence="1">
    <location>
        <begin position="1"/>
        <end position="43"/>
    </location>
</feature>
<proteinExistence type="predicted"/>
<protein>
    <submittedName>
        <fullName evidence="2">Uncharacterized protein</fullName>
    </submittedName>
</protein>
<feature type="compositionally biased region" description="Basic and acidic residues" evidence="1">
    <location>
        <begin position="1"/>
        <end position="22"/>
    </location>
</feature>
<dbReference type="RefSeq" id="WP_204296843.1">
    <property type="nucleotide sequence ID" value="NZ_BAAAGQ010000006.1"/>
</dbReference>
<accession>A0ABQ3WJX9</accession>
<dbReference type="EMBL" id="BOMF01000076">
    <property type="protein sequence ID" value="GID46554.1"/>
    <property type="molecule type" value="Genomic_DNA"/>
</dbReference>